<dbReference type="Pfam" id="PF18962">
    <property type="entry name" value="Por_Secre_tail"/>
    <property type="match status" value="1"/>
</dbReference>
<dbReference type="EMBL" id="RJUF01000017">
    <property type="protein sequence ID" value="MCP9762945.1"/>
    <property type="molecule type" value="Genomic_DNA"/>
</dbReference>
<accession>A0AAE3H4R5</accession>
<sequence length="317" mass="34378">MKNILLTFGLFIQAYFVNGQACVGNGTANITFVSSFGGNCTYNISMSVTTTSNSAKAARFSVLNATPIINPVCKTSSLTTINCTNTGNLNNLGNGVVINHTFTNVTIPCNTAPSLSLEGTTANNNFSSLCNAITVTQTNPNPVKISYFNGISQSNKIALNWQTESEIGFSHFVVQRSGNALEFGDLETIKADGESTEKINYRFIDNNPFPGINYYRLRQVDKDGTVSFSKIIDINSDGGASEIIIYPNPSTGSFKMKNNETIISSDVYNASGKKIDGILRKEDTTYTLDFPNKPESGIYFLKITTASGIKKYRVAIN</sequence>
<organism evidence="2 3">
    <name type="scientific">Lacihabitans soyangensis</name>
    <dbReference type="NCBI Taxonomy" id="869394"/>
    <lineage>
        <taxon>Bacteria</taxon>
        <taxon>Pseudomonadati</taxon>
        <taxon>Bacteroidota</taxon>
        <taxon>Cytophagia</taxon>
        <taxon>Cytophagales</taxon>
        <taxon>Leadbetterellaceae</taxon>
        <taxon>Lacihabitans</taxon>
    </lineage>
</organism>
<keyword evidence="3" id="KW-1185">Reference proteome</keyword>
<name>A0AAE3H4R5_9BACT</name>
<proteinExistence type="predicted"/>
<gene>
    <name evidence="2" type="ORF">EGI31_08250</name>
</gene>
<evidence type="ECO:0000313" key="2">
    <source>
        <dbReference type="EMBL" id="MCP9762945.1"/>
    </source>
</evidence>
<dbReference type="AlphaFoldDB" id="A0AAE3H4R5"/>
<dbReference type="Proteomes" id="UP001204144">
    <property type="component" value="Unassembled WGS sequence"/>
</dbReference>
<comment type="caution">
    <text evidence="2">The sequence shown here is derived from an EMBL/GenBank/DDBJ whole genome shotgun (WGS) entry which is preliminary data.</text>
</comment>
<feature type="domain" description="Secretion system C-terminal sorting" evidence="1">
    <location>
        <begin position="245"/>
        <end position="310"/>
    </location>
</feature>
<evidence type="ECO:0000259" key="1">
    <source>
        <dbReference type="Pfam" id="PF18962"/>
    </source>
</evidence>
<protein>
    <submittedName>
        <fullName evidence="2">T9SS C-terminal target domain-containing protein</fullName>
    </submittedName>
</protein>
<dbReference type="RefSeq" id="WP_255036724.1">
    <property type="nucleotide sequence ID" value="NZ_RJUF01000017.1"/>
</dbReference>
<dbReference type="InterPro" id="IPR026444">
    <property type="entry name" value="Secre_tail"/>
</dbReference>
<reference evidence="2 3" key="1">
    <citation type="submission" date="2018-11" db="EMBL/GenBank/DDBJ databases">
        <title>Novel bacteria species description.</title>
        <authorList>
            <person name="Han J.-H."/>
        </authorList>
    </citation>
    <scope>NUCLEOTIDE SEQUENCE [LARGE SCALE GENOMIC DNA]</scope>
    <source>
        <strain evidence="2 3">KCTC23259</strain>
    </source>
</reference>
<dbReference type="NCBIfam" id="TIGR04183">
    <property type="entry name" value="Por_Secre_tail"/>
    <property type="match status" value="1"/>
</dbReference>
<evidence type="ECO:0000313" key="3">
    <source>
        <dbReference type="Proteomes" id="UP001204144"/>
    </source>
</evidence>